<dbReference type="AlphaFoldDB" id="V6SQ29"/>
<dbReference type="RefSeq" id="WP_023579024.1">
    <property type="nucleotide sequence ID" value="NZ_AVGG01000005.1"/>
</dbReference>
<keyword evidence="2" id="KW-1185">Reference proteome</keyword>
<name>V6SQ29_9FLAO</name>
<dbReference type="EMBL" id="AVGG01000005">
    <property type="protein sequence ID" value="ESU28788.1"/>
    <property type="molecule type" value="Genomic_DNA"/>
</dbReference>
<organism evidence="1 2">
    <name type="scientific">Flavobacterium limnosediminis JC2902</name>
    <dbReference type="NCBI Taxonomy" id="1341181"/>
    <lineage>
        <taxon>Bacteria</taxon>
        <taxon>Pseudomonadati</taxon>
        <taxon>Bacteroidota</taxon>
        <taxon>Flavobacteriia</taxon>
        <taxon>Flavobacteriales</taxon>
        <taxon>Flavobacteriaceae</taxon>
        <taxon>Flavobacterium</taxon>
    </lineage>
</organism>
<gene>
    <name evidence="1" type="ORF">FLJC2902T_13850</name>
</gene>
<protein>
    <recommendedName>
        <fullName evidence="3">Lipoprotein</fullName>
    </recommendedName>
</protein>
<evidence type="ECO:0000313" key="2">
    <source>
        <dbReference type="Proteomes" id="UP000018004"/>
    </source>
</evidence>
<proteinExistence type="predicted"/>
<dbReference type="PATRIC" id="fig|1341181.4.peg.1364"/>
<reference evidence="1 2" key="1">
    <citation type="submission" date="2013-08" db="EMBL/GenBank/DDBJ databases">
        <title>Flavobacterium limnosediminis JC2902 genome sequencing.</title>
        <authorList>
            <person name="Lee K."/>
            <person name="Yi H."/>
            <person name="Park S."/>
            <person name="Chun J."/>
        </authorList>
    </citation>
    <scope>NUCLEOTIDE SEQUENCE [LARGE SCALE GENOMIC DNA]</scope>
    <source>
        <strain evidence="1 2">JC2902</strain>
    </source>
</reference>
<sequence length="338" mass="40083">MKIRLVIVLSVLLVSCASKKEKITKATAQIQIDDRISLFRNAYNMAVEDREADSIYRNMVNDYYFESRKKYSNLRNHPLIDFIRGGKYWGVDLPSIALCFENETYKIRKNVDFEDLNDNFKWYATRMDTLSVLLADFHQKSKNNVVKLEEIDFEKFNNELILNKVDEKFNDFFRTTVKAKVNIYFDPLNNYVNKSITFVDEGPKITNFLIGYYSKDINDTPKHFDVHWDENYRRAVFQGITSSFTSKLFRKYYDKELKTALLRPKYLDVDLEAEINRGIAAKLMSVYYSEEVGEKEYERLSPNTKIVFDMMGKYVDDKEMSIKTIYKEIMIEMKNAYR</sequence>
<comment type="caution">
    <text evidence="1">The sequence shown here is derived from an EMBL/GenBank/DDBJ whole genome shotgun (WGS) entry which is preliminary data.</text>
</comment>
<dbReference type="OrthoDB" id="1400315at2"/>
<dbReference type="Proteomes" id="UP000018004">
    <property type="component" value="Unassembled WGS sequence"/>
</dbReference>
<dbReference type="STRING" id="1341181.FLJC2902T_13850"/>
<dbReference type="PROSITE" id="PS51257">
    <property type="entry name" value="PROKAR_LIPOPROTEIN"/>
    <property type="match status" value="1"/>
</dbReference>
<evidence type="ECO:0000313" key="1">
    <source>
        <dbReference type="EMBL" id="ESU28788.1"/>
    </source>
</evidence>
<accession>V6SQ29</accession>
<evidence type="ECO:0008006" key="3">
    <source>
        <dbReference type="Google" id="ProtNLM"/>
    </source>
</evidence>
<dbReference type="eggNOG" id="ENOG5030QW1">
    <property type="taxonomic scope" value="Bacteria"/>
</dbReference>